<dbReference type="WBParaSite" id="Csp11.Scaffold629.g13616.t1">
    <property type="protein sequence ID" value="Csp11.Scaffold629.g13616.t1"/>
    <property type="gene ID" value="Csp11.Scaffold629.g13616"/>
</dbReference>
<dbReference type="AlphaFoldDB" id="A0A1I7U0G0"/>
<proteinExistence type="predicted"/>
<reference evidence="2" key="1">
    <citation type="submission" date="2016-11" db="UniProtKB">
        <authorList>
            <consortium name="WormBaseParasite"/>
        </authorList>
    </citation>
    <scope>IDENTIFICATION</scope>
</reference>
<name>A0A1I7U0G0_9PELO</name>
<evidence type="ECO:0000313" key="1">
    <source>
        <dbReference type="Proteomes" id="UP000095282"/>
    </source>
</evidence>
<accession>A0A1I7U0G0</accession>
<organism evidence="1 2">
    <name type="scientific">Caenorhabditis tropicalis</name>
    <dbReference type="NCBI Taxonomy" id="1561998"/>
    <lineage>
        <taxon>Eukaryota</taxon>
        <taxon>Metazoa</taxon>
        <taxon>Ecdysozoa</taxon>
        <taxon>Nematoda</taxon>
        <taxon>Chromadorea</taxon>
        <taxon>Rhabditida</taxon>
        <taxon>Rhabditina</taxon>
        <taxon>Rhabditomorpha</taxon>
        <taxon>Rhabditoidea</taxon>
        <taxon>Rhabditidae</taxon>
        <taxon>Peloderinae</taxon>
        <taxon>Caenorhabditis</taxon>
    </lineage>
</organism>
<dbReference type="Proteomes" id="UP000095282">
    <property type="component" value="Unplaced"/>
</dbReference>
<sequence>MKDSSCLPPSQSVHSIIKKAYLAVPDVFNLSLPPIVTNGHRSLFSGNYVSSSQFDVASPLAHKEITRRRRIFRFSPRSWFNSKSVAYSSEEATLKDQMTIPAGFAWRSIGVRSPHASIMQLHSPPTLR</sequence>
<protein>
    <submittedName>
        <fullName evidence="2">Ovule protein</fullName>
    </submittedName>
</protein>
<evidence type="ECO:0000313" key="2">
    <source>
        <dbReference type="WBParaSite" id="Csp11.Scaffold629.g13616.t1"/>
    </source>
</evidence>
<keyword evidence="1" id="KW-1185">Reference proteome</keyword>